<protein>
    <submittedName>
        <fullName evidence="1">Uncharacterized protein</fullName>
    </submittedName>
</protein>
<keyword evidence="2" id="KW-1185">Reference proteome</keyword>
<dbReference type="AlphaFoldDB" id="A0AAN8B5X1"/>
<evidence type="ECO:0000313" key="1">
    <source>
        <dbReference type="EMBL" id="KAK5878881.1"/>
    </source>
</evidence>
<accession>A0AAN8B5X1</accession>
<sequence length="84" mass="9483">MARSGHSVDLLLSKHKDKGSLAELSQCSVSQAVHQHNRYLFLFFPTQDFLLVAPLQRMSGGWEWLWVPPLHLVPHGSVRMSACT</sequence>
<comment type="caution">
    <text evidence="1">The sequence shown here is derived from an EMBL/GenBank/DDBJ whole genome shotgun (WGS) entry which is preliminary data.</text>
</comment>
<organism evidence="1 2">
    <name type="scientific">Champsocephalus esox</name>
    <name type="common">pike icefish</name>
    <dbReference type="NCBI Taxonomy" id="159716"/>
    <lineage>
        <taxon>Eukaryota</taxon>
        <taxon>Metazoa</taxon>
        <taxon>Chordata</taxon>
        <taxon>Craniata</taxon>
        <taxon>Vertebrata</taxon>
        <taxon>Euteleostomi</taxon>
        <taxon>Actinopterygii</taxon>
        <taxon>Neopterygii</taxon>
        <taxon>Teleostei</taxon>
        <taxon>Neoteleostei</taxon>
        <taxon>Acanthomorphata</taxon>
        <taxon>Eupercaria</taxon>
        <taxon>Perciformes</taxon>
        <taxon>Notothenioidei</taxon>
        <taxon>Channichthyidae</taxon>
        <taxon>Champsocephalus</taxon>
    </lineage>
</organism>
<gene>
    <name evidence="1" type="ORF">CesoFtcFv8_024250</name>
</gene>
<dbReference type="EMBL" id="JAULUE010002065">
    <property type="protein sequence ID" value="KAK5878881.1"/>
    <property type="molecule type" value="Genomic_DNA"/>
</dbReference>
<reference evidence="1 2" key="1">
    <citation type="journal article" date="2023" name="Mol. Biol. Evol.">
        <title>Genomics of Secondarily Temperate Adaptation in the Only Non-Antarctic Icefish.</title>
        <authorList>
            <person name="Rivera-Colon A.G."/>
            <person name="Rayamajhi N."/>
            <person name="Minhas B.F."/>
            <person name="Madrigal G."/>
            <person name="Bilyk K.T."/>
            <person name="Yoon V."/>
            <person name="Hune M."/>
            <person name="Gregory S."/>
            <person name="Cheng C.H.C."/>
            <person name="Catchen J.M."/>
        </authorList>
    </citation>
    <scope>NUCLEOTIDE SEQUENCE [LARGE SCALE GENOMIC DNA]</scope>
    <source>
        <strain evidence="1">JC2023a</strain>
    </source>
</reference>
<evidence type="ECO:0000313" key="2">
    <source>
        <dbReference type="Proteomes" id="UP001335648"/>
    </source>
</evidence>
<proteinExistence type="predicted"/>
<name>A0AAN8B5X1_9TELE</name>
<dbReference type="Proteomes" id="UP001335648">
    <property type="component" value="Unassembled WGS sequence"/>
</dbReference>